<gene>
    <name evidence="2" type="ORF">MHI_LOCUS200282</name>
</gene>
<dbReference type="AlphaFoldDB" id="A0A6V7GYA1"/>
<evidence type="ECO:0000313" key="3">
    <source>
        <dbReference type="Proteomes" id="UP000752696"/>
    </source>
</evidence>
<feature type="non-terminal residue" evidence="2">
    <location>
        <position position="100"/>
    </location>
</feature>
<protein>
    <submittedName>
        <fullName evidence="2">Uncharacterized protein</fullName>
    </submittedName>
</protein>
<feature type="non-terminal residue" evidence="2">
    <location>
        <position position="1"/>
    </location>
</feature>
<reference evidence="2" key="1">
    <citation type="submission" date="2020-07" db="EMBL/GenBank/DDBJ databases">
        <authorList>
            <person name="Nazaruddin N."/>
        </authorList>
    </citation>
    <scope>NUCLEOTIDE SEQUENCE</scope>
</reference>
<comment type="caution">
    <text evidence="2">The sequence shown here is derived from an EMBL/GenBank/DDBJ whole genome shotgun (WGS) entry which is preliminary data.</text>
</comment>
<evidence type="ECO:0000313" key="2">
    <source>
        <dbReference type="EMBL" id="CAD1470696.1"/>
    </source>
</evidence>
<organism evidence="2 3">
    <name type="scientific">Heterotrigona itama</name>
    <dbReference type="NCBI Taxonomy" id="395501"/>
    <lineage>
        <taxon>Eukaryota</taxon>
        <taxon>Metazoa</taxon>
        <taxon>Ecdysozoa</taxon>
        <taxon>Arthropoda</taxon>
        <taxon>Hexapoda</taxon>
        <taxon>Insecta</taxon>
        <taxon>Pterygota</taxon>
        <taxon>Neoptera</taxon>
        <taxon>Endopterygota</taxon>
        <taxon>Hymenoptera</taxon>
        <taxon>Apocrita</taxon>
        <taxon>Aculeata</taxon>
        <taxon>Apoidea</taxon>
        <taxon>Anthophila</taxon>
        <taxon>Apidae</taxon>
        <taxon>Heterotrigona</taxon>
    </lineage>
</organism>
<dbReference type="Proteomes" id="UP000752696">
    <property type="component" value="Unassembled WGS sequence"/>
</dbReference>
<evidence type="ECO:0000256" key="1">
    <source>
        <dbReference type="SAM" id="MobiDB-lite"/>
    </source>
</evidence>
<dbReference type="EMBL" id="CAJDYZ010003925">
    <property type="protein sequence ID" value="CAD1470696.1"/>
    <property type="molecule type" value="Genomic_DNA"/>
</dbReference>
<feature type="region of interest" description="Disordered" evidence="1">
    <location>
        <begin position="51"/>
        <end position="100"/>
    </location>
</feature>
<accession>A0A6V7GYA1</accession>
<name>A0A6V7GYA1_9HYME</name>
<proteinExistence type="predicted"/>
<feature type="compositionally biased region" description="Polar residues" evidence="1">
    <location>
        <begin position="82"/>
        <end position="92"/>
    </location>
</feature>
<keyword evidence="3" id="KW-1185">Reference proteome</keyword>
<sequence>AKGVCNSEKCVDQVANQGCVYSLVPDNSTAGGNGHGYLLTCTFGVEVTVESTQVDRHDGTGENKAGTQGEAERSHASAEPLNHSQPATSWTVPSREDFSR</sequence>